<feature type="active site" description="Proton donor" evidence="10 12">
    <location>
        <position position="173"/>
    </location>
</feature>
<dbReference type="InterPro" id="IPR000056">
    <property type="entry name" value="Ribul_P_3_epim-like"/>
</dbReference>
<dbReference type="SUPFAM" id="SSF51366">
    <property type="entry name" value="Ribulose-phoshate binding barrel"/>
    <property type="match status" value="1"/>
</dbReference>
<feature type="binding site" evidence="10 13">
    <location>
        <position position="173"/>
    </location>
    <ligand>
        <name>a divalent metal cation</name>
        <dbReference type="ChEBI" id="CHEBI:60240"/>
    </ligand>
</feature>
<evidence type="ECO:0000256" key="5">
    <source>
        <dbReference type="ARBA" id="ARBA00001954"/>
    </source>
</evidence>
<dbReference type="RefSeq" id="WP_110462089.1">
    <property type="nucleotide sequence ID" value="NZ_QKMR01000011.1"/>
</dbReference>
<feature type="binding site" evidence="10 14">
    <location>
        <begin position="195"/>
        <end position="196"/>
    </location>
    <ligand>
        <name>substrate</name>
    </ligand>
</feature>
<gene>
    <name evidence="10" type="primary">rpe</name>
    <name evidence="15" type="ORF">LY28_02055</name>
</gene>
<organism evidence="15 16">
    <name type="scientific">Ruminiclostridium sufflavum DSM 19573</name>
    <dbReference type="NCBI Taxonomy" id="1121337"/>
    <lineage>
        <taxon>Bacteria</taxon>
        <taxon>Bacillati</taxon>
        <taxon>Bacillota</taxon>
        <taxon>Clostridia</taxon>
        <taxon>Eubacteriales</taxon>
        <taxon>Oscillospiraceae</taxon>
        <taxon>Ruminiclostridium</taxon>
    </lineage>
</organism>
<feature type="binding site" evidence="10 14">
    <location>
        <position position="64"/>
    </location>
    <ligand>
        <name>substrate</name>
    </ligand>
</feature>
<dbReference type="HAMAP" id="MF_02227">
    <property type="entry name" value="RPE"/>
    <property type="match status" value="1"/>
</dbReference>
<comment type="cofactor">
    <cofactor evidence="10 13">
        <name>a divalent metal cation</name>
        <dbReference type="ChEBI" id="CHEBI:60240"/>
    </cofactor>
    <text evidence="10 13">Binds 1 divalent metal cation per subunit.</text>
</comment>
<feature type="binding site" evidence="10">
    <location>
        <begin position="173"/>
        <end position="175"/>
    </location>
    <ligand>
        <name>substrate</name>
    </ligand>
</feature>
<evidence type="ECO:0000256" key="6">
    <source>
        <dbReference type="ARBA" id="ARBA00009541"/>
    </source>
</evidence>
<feature type="binding site" evidence="10 13">
    <location>
        <position position="64"/>
    </location>
    <ligand>
        <name>a divalent metal cation</name>
        <dbReference type="ChEBI" id="CHEBI:60240"/>
    </ligand>
</feature>
<proteinExistence type="inferred from homology"/>
<feature type="binding site" evidence="10 14">
    <location>
        <begin position="140"/>
        <end position="143"/>
    </location>
    <ligand>
        <name>substrate</name>
    </ligand>
</feature>
<keyword evidence="16" id="KW-1185">Reference proteome</keyword>
<keyword evidence="13" id="KW-0464">Manganese</keyword>
<dbReference type="CDD" id="cd00429">
    <property type="entry name" value="RPE"/>
    <property type="match status" value="1"/>
</dbReference>
<name>A0A318XP39_9FIRM</name>
<evidence type="ECO:0000313" key="15">
    <source>
        <dbReference type="EMBL" id="PYG87388.1"/>
    </source>
</evidence>
<evidence type="ECO:0000313" key="16">
    <source>
        <dbReference type="Proteomes" id="UP000248132"/>
    </source>
</evidence>
<comment type="cofactor">
    <cofactor evidence="4">
        <name>Zn(2+)</name>
        <dbReference type="ChEBI" id="CHEBI:29105"/>
    </cofactor>
</comment>
<dbReference type="AlphaFoldDB" id="A0A318XP39"/>
<accession>A0A318XP39</accession>
<evidence type="ECO:0000256" key="7">
    <source>
        <dbReference type="ARBA" id="ARBA00013188"/>
    </source>
</evidence>
<feature type="active site" description="Proton acceptor" evidence="10 12">
    <location>
        <position position="33"/>
    </location>
</feature>
<feature type="binding site" evidence="10 14">
    <location>
        <position position="7"/>
    </location>
    <ligand>
        <name>substrate</name>
    </ligand>
</feature>
<feature type="binding site" evidence="10 13">
    <location>
        <position position="31"/>
    </location>
    <ligand>
        <name>a divalent metal cation</name>
        <dbReference type="ChEBI" id="CHEBI:60240"/>
    </ligand>
</feature>
<dbReference type="PIRSF" id="PIRSF001461">
    <property type="entry name" value="RPE"/>
    <property type="match status" value="1"/>
</dbReference>
<comment type="similarity">
    <text evidence="6 10 11">Belongs to the ribulose-phosphate 3-epimerase family.</text>
</comment>
<reference evidence="15 16" key="1">
    <citation type="submission" date="2018-06" db="EMBL/GenBank/DDBJ databases">
        <title>Genomic Encyclopedia of Type Strains, Phase I: the one thousand microbial genomes (KMG-I) project.</title>
        <authorList>
            <person name="Kyrpides N."/>
        </authorList>
    </citation>
    <scope>NUCLEOTIDE SEQUENCE [LARGE SCALE GENOMIC DNA]</scope>
    <source>
        <strain evidence="15 16">DSM 19573</strain>
    </source>
</reference>
<evidence type="ECO:0000256" key="11">
    <source>
        <dbReference type="PIRNR" id="PIRNR001461"/>
    </source>
</evidence>
<dbReference type="InterPro" id="IPR013785">
    <property type="entry name" value="Aldolase_TIM"/>
</dbReference>
<dbReference type="GO" id="GO:0019323">
    <property type="term" value="P:pentose catabolic process"/>
    <property type="evidence" value="ECO:0007669"/>
    <property type="project" value="UniProtKB-UniRule"/>
</dbReference>
<comment type="catalytic activity">
    <reaction evidence="1 10 11">
        <text>D-ribulose 5-phosphate = D-xylulose 5-phosphate</text>
        <dbReference type="Rhea" id="RHEA:13677"/>
        <dbReference type="ChEBI" id="CHEBI:57737"/>
        <dbReference type="ChEBI" id="CHEBI:58121"/>
        <dbReference type="EC" id="5.1.3.1"/>
    </reaction>
</comment>
<dbReference type="PROSITE" id="PS01085">
    <property type="entry name" value="RIBUL_P_3_EPIMER_1"/>
    <property type="match status" value="1"/>
</dbReference>
<dbReference type="Proteomes" id="UP000248132">
    <property type="component" value="Unassembled WGS sequence"/>
</dbReference>
<dbReference type="GO" id="GO:0006098">
    <property type="term" value="P:pentose-phosphate shunt"/>
    <property type="evidence" value="ECO:0007669"/>
    <property type="project" value="UniProtKB-UniRule"/>
</dbReference>
<sequence>MLKIAPSILSADFSCLGNEIKKVDSCADLIHVDVMDGHFVPNITIGPEVVKCIRKATKTPFDVHLMIQNPDQYIEKFAEAGADIITVHAETGTHLNRTIELIKGCGKKAGIALNPATSLSVLDYVLQDVDMVLIMCVNPGFGGQKYIDLSTQKIQSLKNMIIRNKLDIDIEVDGGINAENIDVVVRAGAGIIVTGSAVYNTPDPEEAVKQLRMNAYKKSI</sequence>
<evidence type="ECO:0000256" key="10">
    <source>
        <dbReference type="HAMAP-Rule" id="MF_02227"/>
    </source>
</evidence>
<dbReference type="GO" id="GO:0004750">
    <property type="term" value="F:D-ribulose-phosphate 3-epimerase activity"/>
    <property type="evidence" value="ECO:0007669"/>
    <property type="project" value="UniProtKB-UniRule"/>
</dbReference>
<dbReference type="EC" id="5.1.3.1" evidence="7 10"/>
<evidence type="ECO:0000256" key="9">
    <source>
        <dbReference type="ARBA" id="ARBA00023235"/>
    </source>
</evidence>
<keyword evidence="9 10" id="KW-0413">Isomerase</keyword>
<evidence type="ECO:0000256" key="4">
    <source>
        <dbReference type="ARBA" id="ARBA00001947"/>
    </source>
</evidence>
<evidence type="ECO:0000256" key="2">
    <source>
        <dbReference type="ARBA" id="ARBA00001936"/>
    </source>
</evidence>
<comment type="cofactor">
    <cofactor evidence="5">
        <name>Fe(2+)</name>
        <dbReference type="ChEBI" id="CHEBI:29033"/>
    </cofactor>
</comment>
<dbReference type="EMBL" id="QKMR01000011">
    <property type="protein sequence ID" value="PYG87388.1"/>
    <property type="molecule type" value="Genomic_DNA"/>
</dbReference>
<evidence type="ECO:0000256" key="8">
    <source>
        <dbReference type="ARBA" id="ARBA00022723"/>
    </source>
</evidence>
<dbReference type="FunFam" id="3.20.20.70:FF:000004">
    <property type="entry name" value="Ribulose-phosphate 3-epimerase"/>
    <property type="match status" value="1"/>
</dbReference>
<keyword evidence="10 11" id="KW-0119">Carbohydrate metabolism</keyword>
<dbReference type="NCBIfam" id="TIGR01163">
    <property type="entry name" value="rpe"/>
    <property type="match status" value="1"/>
</dbReference>
<comment type="function">
    <text evidence="10">Catalyzes the reversible epimerization of D-ribulose 5-phosphate to D-xylulose 5-phosphate.</text>
</comment>
<dbReference type="InterPro" id="IPR011060">
    <property type="entry name" value="RibuloseP-bd_barrel"/>
</dbReference>
<comment type="cofactor">
    <cofactor evidence="3">
        <name>Co(2+)</name>
        <dbReference type="ChEBI" id="CHEBI:48828"/>
    </cofactor>
</comment>
<comment type="caution">
    <text evidence="15">The sequence shown here is derived from an EMBL/GenBank/DDBJ whole genome shotgun (WGS) entry which is preliminary data.</text>
</comment>
<dbReference type="OrthoDB" id="1645589at2"/>
<dbReference type="PANTHER" id="PTHR11749">
    <property type="entry name" value="RIBULOSE-5-PHOSPHATE-3-EPIMERASE"/>
    <property type="match status" value="1"/>
</dbReference>
<dbReference type="Pfam" id="PF00834">
    <property type="entry name" value="Ribul_P_3_epim"/>
    <property type="match status" value="1"/>
</dbReference>
<feature type="binding site" evidence="14">
    <location>
        <position position="175"/>
    </location>
    <ligand>
        <name>substrate</name>
    </ligand>
</feature>
<comment type="cofactor">
    <cofactor evidence="2">
        <name>Mn(2+)</name>
        <dbReference type="ChEBI" id="CHEBI:29035"/>
    </cofactor>
</comment>
<keyword evidence="13" id="KW-0170">Cobalt</keyword>
<evidence type="ECO:0000256" key="12">
    <source>
        <dbReference type="PIRSR" id="PIRSR001461-1"/>
    </source>
</evidence>
<keyword evidence="13" id="KW-0862">Zinc</keyword>
<keyword evidence="8 10" id="KW-0479">Metal-binding</keyword>
<dbReference type="GO" id="GO:0046872">
    <property type="term" value="F:metal ion binding"/>
    <property type="evidence" value="ECO:0007669"/>
    <property type="project" value="UniProtKB-UniRule"/>
</dbReference>
<dbReference type="NCBIfam" id="NF004076">
    <property type="entry name" value="PRK05581.1-4"/>
    <property type="match status" value="1"/>
</dbReference>
<protein>
    <recommendedName>
        <fullName evidence="7 10">Ribulose-phosphate 3-epimerase</fullName>
        <ecNumber evidence="7 10">5.1.3.1</ecNumber>
    </recommendedName>
</protein>
<evidence type="ECO:0000256" key="14">
    <source>
        <dbReference type="PIRSR" id="PIRSR001461-3"/>
    </source>
</evidence>
<comment type="pathway">
    <text evidence="10">Carbohydrate degradation.</text>
</comment>
<dbReference type="InterPro" id="IPR026019">
    <property type="entry name" value="Ribul_P_3_epim"/>
</dbReference>
<feature type="binding site" evidence="10 13">
    <location>
        <position position="33"/>
    </location>
    <ligand>
        <name>a divalent metal cation</name>
        <dbReference type="ChEBI" id="CHEBI:60240"/>
    </ligand>
</feature>
<dbReference type="GO" id="GO:0005737">
    <property type="term" value="C:cytoplasm"/>
    <property type="evidence" value="ECO:0007669"/>
    <property type="project" value="UniProtKB-ARBA"/>
</dbReference>
<dbReference type="Gene3D" id="3.20.20.70">
    <property type="entry name" value="Aldolase class I"/>
    <property type="match status" value="1"/>
</dbReference>
<evidence type="ECO:0000256" key="1">
    <source>
        <dbReference type="ARBA" id="ARBA00001782"/>
    </source>
</evidence>
<evidence type="ECO:0000256" key="13">
    <source>
        <dbReference type="PIRSR" id="PIRSR001461-2"/>
    </source>
</evidence>
<evidence type="ECO:0000256" key="3">
    <source>
        <dbReference type="ARBA" id="ARBA00001941"/>
    </source>
</evidence>